<name>A0A3P7NGY9_9BILA</name>
<organism evidence="10 11">
    <name type="scientific">Gongylonema pulchrum</name>
    <dbReference type="NCBI Taxonomy" id="637853"/>
    <lineage>
        <taxon>Eukaryota</taxon>
        <taxon>Metazoa</taxon>
        <taxon>Ecdysozoa</taxon>
        <taxon>Nematoda</taxon>
        <taxon>Chromadorea</taxon>
        <taxon>Rhabditida</taxon>
        <taxon>Spirurina</taxon>
        <taxon>Spiruromorpha</taxon>
        <taxon>Spiruroidea</taxon>
        <taxon>Gongylonematidae</taxon>
        <taxon>Gongylonema</taxon>
    </lineage>
</organism>
<dbReference type="GO" id="GO:0005524">
    <property type="term" value="F:ATP binding"/>
    <property type="evidence" value="ECO:0007669"/>
    <property type="project" value="UniProtKB-KW"/>
</dbReference>
<protein>
    <recommendedName>
        <fullName evidence="1">non-specific serine/threonine protein kinase</fullName>
        <ecNumber evidence="1">2.7.11.1</ecNumber>
    </recommendedName>
</protein>
<dbReference type="GO" id="GO:0050684">
    <property type="term" value="P:regulation of mRNA processing"/>
    <property type="evidence" value="ECO:0007669"/>
    <property type="project" value="TreeGrafter"/>
</dbReference>
<evidence type="ECO:0000256" key="4">
    <source>
        <dbReference type="ARBA" id="ARBA00022741"/>
    </source>
</evidence>
<keyword evidence="4" id="KW-0547">Nucleotide-binding</keyword>
<keyword evidence="2" id="KW-0723">Serine/threonine-protein kinase</keyword>
<dbReference type="SUPFAM" id="SSF56112">
    <property type="entry name" value="Protein kinase-like (PK-like)"/>
    <property type="match status" value="1"/>
</dbReference>
<evidence type="ECO:0000256" key="7">
    <source>
        <dbReference type="ARBA" id="ARBA00047899"/>
    </source>
</evidence>
<dbReference type="PANTHER" id="PTHR47634">
    <property type="entry name" value="PROTEIN KINASE DOMAIN-CONTAINING PROTEIN-RELATED"/>
    <property type="match status" value="1"/>
</dbReference>
<comment type="catalytic activity">
    <reaction evidence="7">
        <text>L-threonyl-[protein] + ATP = O-phospho-L-threonyl-[protein] + ADP + H(+)</text>
        <dbReference type="Rhea" id="RHEA:46608"/>
        <dbReference type="Rhea" id="RHEA-COMP:11060"/>
        <dbReference type="Rhea" id="RHEA-COMP:11605"/>
        <dbReference type="ChEBI" id="CHEBI:15378"/>
        <dbReference type="ChEBI" id="CHEBI:30013"/>
        <dbReference type="ChEBI" id="CHEBI:30616"/>
        <dbReference type="ChEBI" id="CHEBI:61977"/>
        <dbReference type="ChEBI" id="CHEBI:456216"/>
        <dbReference type="EC" id="2.7.11.1"/>
    </reaction>
</comment>
<feature type="compositionally biased region" description="Acidic residues" evidence="9">
    <location>
        <begin position="78"/>
        <end position="90"/>
    </location>
</feature>
<dbReference type="AlphaFoldDB" id="A0A3P7NGY9"/>
<dbReference type="EC" id="2.7.11.1" evidence="1"/>
<dbReference type="EMBL" id="UYRT01098801">
    <property type="protein sequence ID" value="VDN41895.1"/>
    <property type="molecule type" value="Genomic_DNA"/>
</dbReference>
<proteinExistence type="predicted"/>
<dbReference type="InterPro" id="IPR011009">
    <property type="entry name" value="Kinase-like_dom_sf"/>
</dbReference>
<evidence type="ECO:0000313" key="10">
    <source>
        <dbReference type="EMBL" id="VDN41895.1"/>
    </source>
</evidence>
<dbReference type="InterPro" id="IPR051334">
    <property type="entry name" value="SRPK"/>
</dbReference>
<dbReference type="OrthoDB" id="2649at2759"/>
<keyword evidence="11" id="KW-1185">Reference proteome</keyword>
<evidence type="ECO:0000256" key="2">
    <source>
        <dbReference type="ARBA" id="ARBA00022527"/>
    </source>
</evidence>
<accession>A0A3P7NGY9</accession>
<keyword evidence="5" id="KW-0418">Kinase</keyword>
<evidence type="ECO:0000256" key="9">
    <source>
        <dbReference type="SAM" id="MobiDB-lite"/>
    </source>
</evidence>
<evidence type="ECO:0000256" key="8">
    <source>
        <dbReference type="ARBA" id="ARBA00048679"/>
    </source>
</evidence>
<comment type="catalytic activity">
    <reaction evidence="8">
        <text>L-seryl-[protein] + ATP = O-phospho-L-seryl-[protein] + ADP + H(+)</text>
        <dbReference type="Rhea" id="RHEA:17989"/>
        <dbReference type="Rhea" id="RHEA-COMP:9863"/>
        <dbReference type="Rhea" id="RHEA-COMP:11604"/>
        <dbReference type="ChEBI" id="CHEBI:15378"/>
        <dbReference type="ChEBI" id="CHEBI:29999"/>
        <dbReference type="ChEBI" id="CHEBI:30616"/>
        <dbReference type="ChEBI" id="CHEBI:83421"/>
        <dbReference type="ChEBI" id="CHEBI:456216"/>
        <dbReference type="EC" id="2.7.11.1"/>
    </reaction>
</comment>
<dbReference type="PANTHER" id="PTHR47634:SF9">
    <property type="entry name" value="PROTEIN KINASE DOMAIN-CONTAINING PROTEIN-RELATED"/>
    <property type="match status" value="1"/>
</dbReference>
<evidence type="ECO:0000256" key="5">
    <source>
        <dbReference type="ARBA" id="ARBA00022777"/>
    </source>
</evidence>
<dbReference type="Gene3D" id="1.10.510.10">
    <property type="entry name" value="Transferase(Phosphotransferase) domain 1"/>
    <property type="match status" value="1"/>
</dbReference>
<dbReference type="GO" id="GO:0005634">
    <property type="term" value="C:nucleus"/>
    <property type="evidence" value="ECO:0007669"/>
    <property type="project" value="TreeGrafter"/>
</dbReference>
<feature type="compositionally biased region" description="Low complexity" evidence="9">
    <location>
        <begin position="60"/>
        <end position="77"/>
    </location>
</feature>
<dbReference type="GO" id="GO:0000245">
    <property type="term" value="P:spliceosomal complex assembly"/>
    <property type="evidence" value="ECO:0007669"/>
    <property type="project" value="TreeGrafter"/>
</dbReference>
<dbReference type="GO" id="GO:0004674">
    <property type="term" value="F:protein serine/threonine kinase activity"/>
    <property type="evidence" value="ECO:0007669"/>
    <property type="project" value="UniProtKB-KW"/>
</dbReference>
<feature type="compositionally biased region" description="Acidic residues" evidence="9">
    <location>
        <begin position="105"/>
        <end position="125"/>
    </location>
</feature>
<evidence type="ECO:0000313" key="11">
    <source>
        <dbReference type="Proteomes" id="UP000271098"/>
    </source>
</evidence>
<reference evidence="10 11" key="1">
    <citation type="submission" date="2018-11" db="EMBL/GenBank/DDBJ databases">
        <authorList>
            <consortium name="Pathogen Informatics"/>
        </authorList>
    </citation>
    <scope>NUCLEOTIDE SEQUENCE [LARGE SCALE GENOMIC DNA]</scope>
</reference>
<dbReference type="GO" id="GO:0005737">
    <property type="term" value="C:cytoplasm"/>
    <property type="evidence" value="ECO:0007669"/>
    <property type="project" value="TreeGrafter"/>
</dbReference>
<evidence type="ECO:0000256" key="3">
    <source>
        <dbReference type="ARBA" id="ARBA00022679"/>
    </source>
</evidence>
<gene>
    <name evidence="10" type="ORF">GPUH_LOCUS23738</name>
</gene>
<evidence type="ECO:0000256" key="6">
    <source>
        <dbReference type="ARBA" id="ARBA00022840"/>
    </source>
</evidence>
<dbReference type="Proteomes" id="UP000271098">
    <property type="component" value="Unassembled WGS sequence"/>
</dbReference>
<keyword evidence="6" id="KW-0067">ATP-binding</keyword>
<sequence>MKPWSLVEVLTQKYDWSMESAAQFSSFLIPMLAFDQDERATARQCLQHDWLKPNGGKPIPSEAQAASPSLSLESQQLEQDEQEDEEESGELQEAHSCSFNGCIEESSDYAGDSDNDEDDDDDGEEYFITNDMHASPLVNESQHSVHSDREM</sequence>
<feature type="region of interest" description="Disordered" evidence="9">
    <location>
        <begin position="51"/>
        <end position="151"/>
    </location>
</feature>
<keyword evidence="3" id="KW-0808">Transferase</keyword>
<evidence type="ECO:0000256" key="1">
    <source>
        <dbReference type="ARBA" id="ARBA00012513"/>
    </source>
</evidence>